<name>A0AAU7E6H9_9BACT</name>
<sequence length="120" mass="13106">MTAMLLNGANFMPSGVSGSGKITTLSNTETDYAPLASFLAEIKVKIDGEGWVLKNANAPKGNAKLEIVQVPNEKGNWGYIHIVPKKNFIKNFTLELRSVAKNDNSFVGDIKTYGPFNQMK</sequence>
<reference evidence="1" key="1">
    <citation type="submission" date="2024-05" db="EMBL/GenBank/DDBJ databases">
        <title>Campylobacter coli isolated from environmental waters in Slovenia.</title>
        <authorList>
            <person name="Zautner A.E."/>
            <person name="Bunk B."/>
            <person name="Riedel T."/>
            <person name="Sproeer C."/>
        </authorList>
    </citation>
    <scope>NUCLEOTIDE SEQUENCE</scope>
    <source>
        <strain evidence="1">CCS1377</strain>
    </source>
</reference>
<dbReference type="AlphaFoldDB" id="A0AAU7E6H9"/>
<protein>
    <submittedName>
        <fullName evidence="1">Uncharacterized protein</fullName>
    </submittedName>
</protein>
<accession>A0AAU7E6H9</accession>
<dbReference type="EMBL" id="CP155620">
    <property type="protein sequence ID" value="XBJ28484.1"/>
    <property type="molecule type" value="Genomic_DNA"/>
</dbReference>
<evidence type="ECO:0000313" key="1">
    <source>
        <dbReference type="EMBL" id="XBJ28484.1"/>
    </source>
</evidence>
<dbReference type="RefSeq" id="WP_348518114.1">
    <property type="nucleotide sequence ID" value="NZ_CP155620.1"/>
</dbReference>
<organism evidence="1">
    <name type="scientific">Campylobacter sp. CCS1377</name>
    <dbReference type="NCBI Taxonomy" id="3158229"/>
    <lineage>
        <taxon>Bacteria</taxon>
        <taxon>Pseudomonadati</taxon>
        <taxon>Campylobacterota</taxon>
        <taxon>Epsilonproteobacteria</taxon>
        <taxon>Campylobacterales</taxon>
        <taxon>Campylobacteraceae</taxon>
        <taxon>Campylobacter</taxon>
    </lineage>
</organism>
<gene>
    <name evidence="1" type="ORF">AAH949_05100</name>
</gene>
<proteinExistence type="predicted"/>